<dbReference type="Pfam" id="PF01261">
    <property type="entry name" value="AP_endonuc_2"/>
    <property type="match status" value="1"/>
</dbReference>
<accession>A0A6J4M9R7</accession>
<keyword evidence="2" id="KW-0413">Isomerase</keyword>
<organism evidence="2">
    <name type="scientific">uncultured Nocardioidaceae bacterium</name>
    <dbReference type="NCBI Taxonomy" id="253824"/>
    <lineage>
        <taxon>Bacteria</taxon>
        <taxon>Bacillati</taxon>
        <taxon>Actinomycetota</taxon>
        <taxon>Actinomycetes</taxon>
        <taxon>Propionibacteriales</taxon>
        <taxon>Nocardioidaceae</taxon>
        <taxon>environmental samples</taxon>
    </lineage>
</organism>
<dbReference type="InterPro" id="IPR013022">
    <property type="entry name" value="Xyl_isomerase-like_TIM-brl"/>
</dbReference>
<evidence type="ECO:0000259" key="1">
    <source>
        <dbReference type="Pfam" id="PF01261"/>
    </source>
</evidence>
<dbReference type="EMBL" id="CADCUH010000148">
    <property type="protein sequence ID" value="CAA9354138.1"/>
    <property type="molecule type" value="Genomic_DNA"/>
</dbReference>
<dbReference type="SUPFAM" id="SSF51658">
    <property type="entry name" value="Xylose isomerase-like"/>
    <property type="match status" value="1"/>
</dbReference>
<dbReference type="AlphaFoldDB" id="A0A6J4M9R7"/>
<dbReference type="PANTHER" id="PTHR12110">
    <property type="entry name" value="HYDROXYPYRUVATE ISOMERASE"/>
    <property type="match status" value="1"/>
</dbReference>
<evidence type="ECO:0000313" key="2">
    <source>
        <dbReference type="EMBL" id="CAA9354138.1"/>
    </source>
</evidence>
<protein>
    <submittedName>
        <fullName evidence="2">Inosose isomerase</fullName>
        <ecNumber evidence="2">5.3.99.11</ecNumber>
    </submittedName>
</protein>
<feature type="domain" description="Xylose isomerase-like TIM barrel" evidence="1">
    <location>
        <begin position="21"/>
        <end position="296"/>
    </location>
</feature>
<gene>
    <name evidence="2" type="ORF">AVDCRST_MAG36-2181</name>
</gene>
<proteinExistence type="predicted"/>
<name>A0A6J4M9R7_9ACTN</name>
<dbReference type="PANTHER" id="PTHR12110:SF21">
    <property type="entry name" value="XYLOSE ISOMERASE-LIKE TIM BARREL DOMAIN-CONTAINING PROTEIN"/>
    <property type="match status" value="1"/>
</dbReference>
<reference evidence="2" key="1">
    <citation type="submission" date="2020-02" db="EMBL/GenBank/DDBJ databases">
        <authorList>
            <person name="Meier V. D."/>
        </authorList>
    </citation>
    <scope>NUCLEOTIDE SEQUENCE</scope>
    <source>
        <strain evidence="2">AVDCRST_MAG36</strain>
    </source>
</reference>
<dbReference type="GO" id="GO:0016853">
    <property type="term" value="F:isomerase activity"/>
    <property type="evidence" value="ECO:0007669"/>
    <property type="project" value="UniProtKB-KW"/>
</dbReference>
<dbReference type="EC" id="5.3.99.11" evidence="2"/>
<dbReference type="Gene3D" id="3.20.20.150">
    <property type="entry name" value="Divalent-metal-dependent TIM barrel enzymes"/>
    <property type="match status" value="1"/>
</dbReference>
<dbReference type="InterPro" id="IPR036237">
    <property type="entry name" value="Xyl_isomerase-like_sf"/>
</dbReference>
<dbReference type="InterPro" id="IPR050312">
    <property type="entry name" value="IolE/XylAMocC-like"/>
</dbReference>
<sequence>MKLGFLTACLPSLPLSDVVGWAAAAGYDALEVAAWPDVPGRDWEASHLDVAALDAAGAREVRRLFDEHGLELSAVAYYENNLDTDPVRRAAVHEHLRRCIDAAQLLGCGLVGTFVGRDVALTVEENLRLGEQVLPDLVGYAAARDVRLVVENCPMEGWHPDGYPANLAYSPQLWDWMAGLGLWLNLDPSHLVWLGIDPAAVVAPYADRVLHVQAKDVEVSASDRNRFGVFGNAVDRAASPWTSGWWRYRLPGSGQVDWAAFLAALADGGYDGVVSVEHEDPVWTGSVERVTHGLELAREALAPAVAATPGHRTTDDRPEKG</sequence>